<evidence type="ECO:0000256" key="5">
    <source>
        <dbReference type="ARBA" id="ARBA00023163"/>
    </source>
</evidence>
<dbReference type="GO" id="GO:0003677">
    <property type="term" value="F:DNA binding"/>
    <property type="evidence" value="ECO:0007669"/>
    <property type="project" value="UniProtKB-KW"/>
</dbReference>
<dbReference type="Pfam" id="PF08281">
    <property type="entry name" value="Sigma70_r4_2"/>
    <property type="match status" value="1"/>
</dbReference>
<evidence type="ECO:0000259" key="7">
    <source>
        <dbReference type="Pfam" id="PF08281"/>
    </source>
</evidence>
<evidence type="ECO:0000256" key="3">
    <source>
        <dbReference type="ARBA" id="ARBA00023082"/>
    </source>
</evidence>
<gene>
    <name evidence="8" type="ORF">B1A_10403</name>
</gene>
<dbReference type="InterPro" id="IPR007627">
    <property type="entry name" value="RNA_pol_sigma70_r2"/>
</dbReference>
<dbReference type="InterPro" id="IPR013324">
    <property type="entry name" value="RNA_pol_sigma_r3/r4-like"/>
</dbReference>
<keyword evidence="4" id="KW-0238">DNA-binding</keyword>
<dbReference type="Gene3D" id="1.10.1740.10">
    <property type="match status" value="1"/>
</dbReference>
<dbReference type="AlphaFoldDB" id="T1ATI7"/>
<dbReference type="InterPro" id="IPR013325">
    <property type="entry name" value="RNA_pol_sigma_r2"/>
</dbReference>
<accession>T1ATI7</accession>
<name>T1ATI7_9ZZZZ</name>
<evidence type="ECO:0000256" key="1">
    <source>
        <dbReference type="ARBA" id="ARBA00010641"/>
    </source>
</evidence>
<organism evidence="8">
    <name type="scientific">mine drainage metagenome</name>
    <dbReference type="NCBI Taxonomy" id="410659"/>
    <lineage>
        <taxon>unclassified sequences</taxon>
        <taxon>metagenomes</taxon>
        <taxon>ecological metagenomes</taxon>
    </lineage>
</organism>
<proteinExistence type="inferred from homology"/>
<evidence type="ECO:0000256" key="4">
    <source>
        <dbReference type="ARBA" id="ARBA00023125"/>
    </source>
</evidence>
<feature type="domain" description="RNA polymerase sigma-70 region 2" evidence="6">
    <location>
        <begin position="34"/>
        <end position="101"/>
    </location>
</feature>
<dbReference type="InterPro" id="IPR013249">
    <property type="entry name" value="RNA_pol_sigma70_r4_t2"/>
</dbReference>
<dbReference type="Gene3D" id="1.10.10.10">
    <property type="entry name" value="Winged helix-like DNA-binding domain superfamily/Winged helix DNA-binding domain"/>
    <property type="match status" value="1"/>
</dbReference>
<dbReference type="PANTHER" id="PTHR43133">
    <property type="entry name" value="RNA POLYMERASE ECF-TYPE SIGMA FACTO"/>
    <property type="match status" value="1"/>
</dbReference>
<evidence type="ECO:0000256" key="2">
    <source>
        <dbReference type="ARBA" id="ARBA00023015"/>
    </source>
</evidence>
<dbReference type="EMBL" id="AUZX01007408">
    <property type="protein sequence ID" value="EQD59853.1"/>
    <property type="molecule type" value="Genomic_DNA"/>
</dbReference>
<dbReference type="InterPro" id="IPR036388">
    <property type="entry name" value="WH-like_DNA-bd_sf"/>
</dbReference>
<evidence type="ECO:0000259" key="6">
    <source>
        <dbReference type="Pfam" id="PF04542"/>
    </source>
</evidence>
<dbReference type="SUPFAM" id="SSF88659">
    <property type="entry name" value="Sigma3 and sigma4 domains of RNA polymerase sigma factors"/>
    <property type="match status" value="1"/>
</dbReference>
<keyword evidence="5" id="KW-0804">Transcription</keyword>
<dbReference type="InterPro" id="IPR039425">
    <property type="entry name" value="RNA_pol_sigma-70-like"/>
</dbReference>
<dbReference type="NCBIfam" id="TIGR02937">
    <property type="entry name" value="sigma70-ECF"/>
    <property type="match status" value="1"/>
</dbReference>
<comment type="caution">
    <text evidence="8">The sequence shown here is derived from an EMBL/GenBank/DDBJ whole genome shotgun (WGS) entry which is preliminary data.</text>
</comment>
<keyword evidence="2" id="KW-0805">Transcription regulation</keyword>
<evidence type="ECO:0000313" key="8">
    <source>
        <dbReference type="EMBL" id="EQD59853.1"/>
    </source>
</evidence>
<dbReference type="GO" id="GO:0006352">
    <property type="term" value="P:DNA-templated transcription initiation"/>
    <property type="evidence" value="ECO:0007669"/>
    <property type="project" value="InterPro"/>
</dbReference>
<feature type="domain" description="RNA polymerase sigma factor 70 region 4 type 2" evidence="7">
    <location>
        <begin position="133"/>
        <end position="183"/>
    </location>
</feature>
<dbReference type="InterPro" id="IPR014284">
    <property type="entry name" value="RNA_pol_sigma-70_dom"/>
</dbReference>
<dbReference type="Pfam" id="PF04542">
    <property type="entry name" value="Sigma70_r2"/>
    <property type="match status" value="1"/>
</dbReference>
<keyword evidence="3" id="KW-0731">Sigma factor</keyword>
<dbReference type="SUPFAM" id="SSF88946">
    <property type="entry name" value="Sigma2 domain of RNA polymerase sigma factors"/>
    <property type="match status" value="1"/>
</dbReference>
<comment type="similarity">
    <text evidence="1">Belongs to the sigma-70 factor family. ECF subfamily.</text>
</comment>
<dbReference type="PANTHER" id="PTHR43133:SF8">
    <property type="entry name" value="RNA POLYMERASE SIGMA FACTOR HI_1459-RELATED"/>
    <property type="match status" value="1"/>
</dbReference>
<dbReference type="GO" id="GO:0016987">
    <property type="term" value="F:sigma factor activity"/>
    <property type="evidence" value="ECO:0007669"/>
    <property type="project" value="UniProtKB-KW"/>
</dbReference>
<sequence length="193" mass="21864">MPRPNTLEEAAHLVLDLPTEERRVTATPPWLHDLFRAEYGALVRVATAILKDSHRAEDMAQEAFLALLRARRQPSQDAARAWLHVATAHLALNLLRSEQRRSARDVRVHLREQALSSPEDPLTHLERSDEAKALHSALLRLPRRSAVLLALRHGGRSYAEIAEALQMPISQIGTRLRRAEARLRKEFQHASSD</sequence>
<protein>
    <submittedName>
        <fullName evidence="8">RNA polymerase sigma-70 domain protein</fullName>
    </submittedName>
</protein>
<reference evidence="8" key="2">
    <citation type="journal article" date="2014" name="ISME J.">
        <title>Microbial stratification in low pH oxic and suboxic macroscopic growths along an acid mine drainage.</title>
        <authorList>
            <person name="Mendez-Garcia C."/>
            <person name="Mesa V."/>
            <person name="Sprenger R.R."/>
            <person name="Richter M."/>
            <person name="Diez M.S."/>
            <person name="Solano J."/>
            <person name="Bargiela R."/>
            <person name="Golyshina O.V."/>
            <person name="Manteca A."/>
            <person name="Ramos J.L."/>
            <person name="Gallego J.R."/>
            <person name="Llorente I."/>
            <person name="Martins Dos Santos V.A."/>
            <person name="Jensen O.N."/>
            <person name="Pelaez A.I."/>
            <person name="Sanchez J."/>
            <person name="Ferrer M."/>
        </authorList>
    </citation>
    <scope>NUCLEOTIDE SEQUENCE</scope>
</reference>
<reference evidence="8" key="1">
    <citation type="submission" date="2013-08" db="EMBL/GenBank/DDBJ databases">
        <authorList>
            <person name="Mendez C."/>
            <person name="Richter M."/>
            <person name="Ferrer M."/>
            <person name="Sanchez J."/>
        </authorList>
    </citation>
    <scope>NUCLEOTIDE SEQUENCE</scope>
</reference>